<evidence type="ECO:0000313" key="3">
    <source>
        <dbReference type="Proteomes" id="UP000001861"/>
    </source>
</evidence>
<dbReference type="KEGG" id="cci:CC1G_14084"/>
<evidence type="ECO:0000313" key="2">
    <source>
        <dbReference type="EMBL" id="EFI28058.1"/>
    </source>
</evidence>
<feature type="compositionally biased region" description="Polar residues" evidence="1">
    <location>
        <begin position="54"/>
        <end position="64"/>
    </location>
</feature>
<sequence length="64" mass="7133">MDEEDRDGGAEKDGGETTRKEDSSKAPQAALQSCEPRPNQSSTEVPQEAYPEIQITNPYNSYRE</sequence>
<dbReference type="VEuPathDB" id="FungiDB:CC1G_14084"/>
<organism evidence="2 3">
    <name type="scientific">Coprinopsis cinerea (strain Okayama-7 / 130 / ATCC MYA-4618 / FGSC 9003)</name>
    <name type="common">Inky cap fungus</name>
    <name type="synonym">Hormographiella aspergillata</name>
    <dbReference type="NCBI Taxonomy" id="240176"/>
    <lineage>
        <taxon>Eukaryota</taxon>
        <taxon>Fungi</taxon>
        <taxon>Dikarya</taxon>
        <taxon>Basidiomycota</taxon>
        <taxon>Agaricomycotina</taxon>
        <taxon>Agaricomycetes</taxon>
        <taxon>Agaricomycetidae</taxon>
        <taxon>Agaricales</taxon>
        <taxon>Agaricineae</taxon>
        <taxon>Psathyrellaceae</taxon>
        <taxon>Coprinopsis</taxon>
    </lineage>
</organism>
<protein>
    <submittedName>
        <fullName evidence="2">Uncharacterized protein</fullName>
    </submittedName>
</protein>
<accession>D6RLA2</accession>
<comment type="caution">
    <text evidence="2">The sequence shown here is derived from an EMBL/GenBank/DDBJ whole genome shotgun (WGS) entry which is preliminary data.</text>
</comment>
<dbReference type="EMBL" id="AACS02000003">
    <property type="protein sequence ID" value="EFI28058.1"/>
    <property type="molecule type" value="Genomic_DNA"/>
</dbReference>
<gene>
    <name evidence="2" type="ORF">CC1G_14084</name>
</gene>
<keyword evidence="3" id="KW-1185">Reference proteome</keyword>
<name>D6RLA2_COPC7</name>
<reference evidence="2 3" key="1">
    <citation type="journal article" date="2010" name="Proc. Natl. Acad. Sci. U.S.A.">
        <title>Insights into evolution of multicellular fungi from the assembled chromosomes of the mushroom Coprinopsis cinerea (Coprinus cinereus).</title>
        <authorList>
            <person name="Stajich J.E."/>
            <person name="Wilke S.K."/>
            <person name="Ahren D."/>
            <person name="Au C.H."/>
            <person name="Birren B.W."/>
            <person name="Borodovsky M."/>
            <person name="Burns C."/>
            <person name="Canback B."/>
            <person name="Casselton L.A."/>
            <person name="Cheng C.K."/>
            <person name="Deng J."/>
            <person name="Dietrich F.S."/>
            <person name="Fargo D.C."/>
            <person name="Farman M.L."/>
            <person name="Gathman A.C."/>
            <person name="Goldberg J."/>
            <person name="Guigo R."/>
            <person name="Hoegger P.J."/>
            <person name="Hooker J.B."/>
            <person name="Huggins A."/>
            <person name="James T.Y."/>
            <person name="Kamada T."/>
            <person name="Kilaru S."/>
            <person name="Kodira C."/>
            <person name="Kues U."/>
            <person name="Kupfer D."/>
            <person name="Kwan H.S."/>
            <person name="Lomsadze A."/>
            <person name="Li W."/>
            <person name="Lilly W.W."/>
            <person name="Ma L.J."/>
            <person name="Mackey A.J."/>
            <person name="Manning G."/>
            <person name="Martin F."/>
            <person name="Muraguchi H."/>
            <person name="Natvig D.O."/>
            <person name="Palmerini H."/>
            <person name="Ramesh M.A."/>
            <person name="Rehmeyer C.J."/>
            <person name="Roe B.A."/>
            <person name="Shenoy N."/>
            <person name="Stanke M."/>
            <person name="Ter-Hovhannisyan V."/>
            <person name="Tunlid A."/>
            <person name="Velagapudi R."/>
            <person name="Vision T.J."/>
            <person name="Zeng Q."/>
            <person name="Zolan M.E."/>
            <person name="Pukkila P.J."/>
        </authorList>
    </citation>
    <scope>NUCLEOTIDE SEQUENCE [LARGE SCALE GENOMIC DNA]</scope>
    <source>
        <strain evidence="3">Okayama-7 / 130 / ATCC MYA-4618 / FGSC 9003</strain>
    </source>
</reference>
<feature type="region of interest" description="Disordered" evidence="1">
    <location>
        <begin position="1"/>
        <end position="64"/>
    </location>
</feature>
<dbReference type="HOGENOM" id="CLU_2867570_0_0_1"/>
<dbReference type="InParanoid" id="D6RLA2"/>
<dbReference type="RefSeq" id="XP_002911552.1">
    <property type="nucleotide sequence ID" value="XM_002911506.1"/>
</dbReference>
<feature type="compositionally biased region" description="Basic and acidic residues" evidence="1">
    <location>
        <begin position="7"/>
        <end position="24"/>
    </location>
</feature>
<evidence type="ECO:0000256" key="1">
    <source>
        <dbReference type="SAM" id="MobiDB-lite"/>
    </source>
</evidence>
<dbReference type="GeneID" id="9379679"/>
<dbReference type="AlphaFoldDB" id="D6RLA2"/>
<proteinExistence type="predicted"/>
<dbReference type="Proteomes" id="UP000001861">
    <property type="component" value="Unassembled WGS sequence"/>
</dbReference>